<dbReference type="Pfam" id="PF07724">
    <property type="entry name" value="AAA_2"/>
    <property type="match status" value="1"/>
</dbReference>
<dbReference type="GO" id="GO:0042026">
    <property type="term" value="P:protein refolding"/>
    <property type="evidence" value="ECO:0007669"/>
    <property type="project" value="UniProtKB-UniRule"/>
</dbReference>
<dbReference type="InterPro" id="IPR036628">
    <property type="entry name" value="Clp_N_dom_sf"/>
</dbReference>
<dbReference type="Pfam" id="PF17871">
    <property type="entry name" value="AAA_lid_9"/>
    <property type="match status" value="1"/>
</dbReference>
<comment type="subcellular location">
    <subcellularLocation>
        <location evidence="1 13">Cytoplasm</location>
    </subcellularLocation>
</comment>
<dbReference type="InterPro" id="IPR027417">
    <property type="entry name" value="P-loop_NTPase"/>
</dbReference>
<dbReference type="PANTHER" id="PTHR11638:SF18">
    <property type="entry name" value="HEAT SHOCK PROTEIN 104"/>
    <property type="match status" value="1"/>
</dbReference>
<dbReference type="Proteomes" id="UP000009134">
    <property type="component" value="Chromosome"/>
</dbReference>
<accession>Q2G4G3</accession>
<comment type="subunit">
    <text evidence="10">Homohexamer. The oligomerization is ATP-dependent.</text>
</comment>
<dbReference type="STRING" id="279238.Saro_2824"/>
<dbReference type="InterPro" id="IPR001270">
    <property type="entry name" value="ClpA/B"/>
</dbReference>
<dbReference type="GO" id="GO:0034605">
    <property type="term" value="P:cellular response to heat"/>
    <property type="evidence" value="ECO:0007669"/>
    <property type="project" value="TreeGrafter"/>
</dbReference>
<dbReference type="SUPFAM" id="SSF52540">
    <property type="entry name" value="P-loop containing nucleoside triphosphate hydrolases"/>
    <property type="match status" value="2"/>
</dbReference>
<dbReference type="AlphaFoldDB" id="Q2G4G3"/>
<comment type="subunit">
    <text evidence="13">Homohexamer; The oligomerization is ATP-dependent.</text>
</comment>
<keyword evidence="7 13" id="KW-0175">Coiled coil</keyword>
<dbReference type="Gene3D" id="1.10.8.60">
    <property type="match status" value="1"/>
</dbReference>
<dbReference type="FunFam" id="3.40.50.300:FF:000010">
    <property type="entry name" value="Chaperone clpB 1, putative"/>
    <property type="match status" value="1"/>
</dbReference>
<keyword evidence="13" id="KW-0963">Cytoplasm</keyword>
<dbReference type="SMART" id="SM01086">
    <property type="entry name" value="ClpB_D2-small"/>
    <property type="match status" value="1"/>
</dbReference>
<dbReference type="InterPro" id="IPR028299">
    <property type="entry name" value="ClpA/B_CS2"/>
</dbReference>
<dbReference type="SUPFAM" id="SSF81923">
    <property type="entry name" value="Double Clp-N motif"/>
    <property type="match status" value="1"/>
</dbReference>
<dbReference type="InterPro" id="IPR004176">
    <property type="entry name" value="Clp_R_N"/>
</dbReference>
<comment type="function">
    <text evidence="9">Part of a stress-induced multi-chaperone system, it is involved in the recovery of the cell from heat-induced damage, in cooperation with DnaK, DnaJ and GrpE. Acts before DnaK, in the processing of protein aggregates. Protein binding stimulates the ATPase activity; ATP hydrolysis unfolds the denatured protein aggregates, which probably helps expose new hydrophobic binding sites on the surface of ClpB-bound aggregates, contributing to the solubilization and refolding of denatured protein aggregates by DnaK.</text>
</comment>
<evidence type="ECO:0000256" key="4">
    <source>
        <dbReference type="ARBA" id="ARBA00022737"/>
    </source>
</evidence>
<evidence type="ECO:0000256" key="2">
    <source>
        <dbReference type="ARBA" id="ARBA00008675"/>
    </source>
</evidence>
<keyword evidence="6 12" id="KW-0067">ATP-binding</keyword>
<evidence type="ECO:0000256" key="12">
    <source>
        <dbReference type="RuleBase" id="RU004432"/>
    </source>
</evidence>
<evidence type="ECO:0000256" key="11">
    <source>
        <dbReference type="PROSITE-ProRule" id="PRU01251"/>
    </source>
</evidence>
<evidence type="ECO:0000313" key="15">
    <source>
        <dbReference type="EMBL" id="ABD27260.1"/>
    </source>
</evidence>
<comment type="similarity">
    <text evidence="2 12">Belongs to the ClpA/ClpB family.</text>
</comment>
<dbReference type="GO" id="GO:0005524">
    <property type="term" value="F:ATP binding"/>
    <property type="evidence" value="ECO:0007669"/>
    <property type="project" value="UniProtKB-UniRule"/>
</dbReference>
<dbReference type="PROSITE" id="PS51903">
    <property type="entry name" value="CLP_R"/>
    <property type="match status" value="1"/>
</dbReference>
<evidence type="ECO:0000256" key="9">
    <source>
        <dbReference type="ARBA" id="ARBA00025613"/>
    </source>
</evidence>
<gene>
    <name evidence="13" type="primary">clpB</name>
    <name evidence="15" type="ordered locus">Saro_2824</name>
</gene>
<dbReference type="InterPro" id="IPR017730">
    <property type="entry name" value="Chaperonin_ClpB"/>
</dbReference>
<dbReference type="SMART" id="SM00382">
    <property type="entry name" value="AAA"/>
    <property type="match status" value="2"/>
</dbReference>
<dbReference type="PRINTS" id="PR00300">
    <property type="entry name" value="CLPPROTEASEA"/>
</dbReference>
<dbReference type="InterPro" id="IPR041546">
    <property type="entry name" value="ClpA/ClpB_AAA_lid"/>
</dbReference>
<dbReference type="PANTHER" id="PTHR11638">
    <property type="entry name" value="ATP-DEPENDENT CLP PROTEASE"/>
    <property type="match status" value="1"/>
</dbReference>
<evidence type="ECO:0000256" key="6">
    <source>
        <dbReference type="ARBA" id="ARBA00022840"/>
    </source>
</evidence>
<dbReference type="InterPro" id="IPR003593">
    <property type="entry name" value="AAA+_ATPase"/>
</dbReference>
<organism evidence="15 16">
    <name type="scientific">Novosphingobium aromaticivorans (strain ATCC 700278 / DSM 12444 / CCUG 56034 / CIP 105152 / NBRC 16084 / F199)</name>
    <dbReference type="NCBI Taxonomy" id="279238"/>
    <lineage>
        <taxon>Bacteria</taxon>
        <taxon>Pseudomonadati</taxon>
        <taxon>Pseudomonadota</taxon>
        <taxon>Alphaproteobacteria</taxon>
        <taxon>Sphingomonadales</taxon>
        <taxon>Sphingomonadaceae</taxon>
        <taxon>Novosphingobium</taxon>
    </lineage>
</organism>
<evidence type="ECO:0000313" key="16">
    <source>
        <dbReference type="Proteomes" id="UP000009134"/>
    </source>
</evidence>
<keyword evidence="5 12" id="KW-0547">Nucleotide-binding</keyword>
<evidence type="ECO:0000256" key="3">
    <source>
        <dbReference type="ARBA" id="ARBA00017574"/>
    </source>
</evidence>
<proteinExistence type="inferred from homology"/>
<dbReference type="Pfam" id="PF02861">
    <property type="entry name" value="Clp_N"/>
    <property type="match status" value="1"/>
</dbReference>
<dbReference type="InterPro" id="IPR018368">
    <property type="entry name" value="ClpA/B_CS1"/>
</dbReference>
<dbReference type="FunFam" id="3.40.50.300:FF:000120">
    <property type="entry name" value="ATP-dependent chaperone ClpB"/>
    <property type="match status" value="1"/>
</dbReference>
<dbReference type="InterPro" id="IPR003959">
    <property type="entry name" value="ATPase_AAA_core"/>
</dbReference>
<dbReference type="EMBL" id="CP000248">
    <property type="protein sequence ID" value="ABD27260.1"/>
    <property type="molecule type" value="Genomic_DNA"/>
</dbReference>
<dbReference type="FunFam" id="3.40.50.300:FF:000025">
    <property type="entry name" value="ATP-dependent Clp protease subunit"/>
    <property type="match status" value="1"/>
</dbReference>
<keyword evidence="16" id="KW-1185">Reference proteome</keyword>
<evidence type="ECO:0000256" key="10">
    <source>
        <dbReference type="ARBA" id="ARBA00026057"/>
    </source>
</evidence>
<name>Q2G4G3_NOVAD</name>
<keyword evidence="13" id="KW-0346">Stress response</keyword>
<keyword evidence="8 12" id="KW-0143">Chaperone</keyword>
<evidence type="ECO:0000256" key="5">
    <source>
        <dbReference type="ARBA" id="ARBA00022741"/>
    </source>
</evidence>
<dbReference type="Pfam" id="PF00004">
    <property type="entry name" value="AAA"/>
    <property type="match status" value="1"/>
</dbReference>
<dbReference type="NCBIfam" id="TIGR03346">
    <property type="entry name" value="chaperone_ClpB"/>
    <property type="match status" value="1"/>
</dbReference>
<evidence type="ECO:0000256" key="8">
    <source>
        <dbReference type="ARBA" id="ARBA00023186"/>
    </source>
</evidence>
<feature type="domain" description="Clp R" evidence="14">
    <location>
        <begin position="3"/>
        <end position="149"/>
    </location>
</feature>
<protein>
    <recommendedName>
        <fullName evidence="3 13">Chaperone protein ClpB</fullName>
    </recommendedName>
</protein>
<dbReference type="InterPro" id="IPR019489">
    <property type="entry name" value="Clp_ATPase_C"/>
</dbReference>
<keyword evidence="4 11" id="KW-0677">Repeat</keyword>
<dbReference type="HOGENOM" id="CLU_005070_4_0_5"/>
<dbReference type="PROSITE" id="PS00871">
    <property type="entry name" value="CLPAB_2"/>
    <property type="match status" value="1"/>
</dbReference>
<reference evidence="16" key="1">
    <citation type="submission" date="2006-01" db="EMBL/GenBank/DDBJ databases">
        <title>Complete sequence of Novosphingobium aromaticivorans DSM 12444.</title>
        <authorList>
            <consortium name="US DOE Joint Genome Institute"/>
            <person name="Copeland A."/>
            <person name="Lucas S."/>
            <person name="Lapidus A."/>
            <person name="Barry K."/>
            <person name="Detter J.C."/>
            <person name="Glavina T."/>
            <person name="Hammon N."/>
            <person name="Israni S."/>
            <person name="Pitluck S."/>
            <person name="Chain P."/>
            <person name="Malfatti S."/>
            <person name="Shin M."/>
            <person name="Vergez L."/>
            <person name="Schmutz J."/>
            <person name="Larimer F."/>
            <person name="Land M."/>
            <person name="Kyrpides N."/>
            <person name="Ivanova N."/>
            <person name="Fredrickson J."/>
            <person name="Balkwill D."/>
            <person name="Romine M.F."/>
            <person name="Richardson P."/>
        </authorList>
    </citation>
    <scope>NUCLEOTIDE SEQUENCE [LARGE SCALE GENOMIC DNA]</scope>
    <source>
        <strain evidence="16">ATCC 700278 / DSM 12444 / CCUG 56034 / CIP 105152 / NBRC 16084 / F199</strain>
    </source>
</reference>
<dbReference type="eggNOG" id="COG0542">
    <property type="taxonomic scope" value="Bacteria"/>
</dbReference>
<dbReference type="Gene3D" id="1.10.1780.10">
    <property type="entry name" value="Clp, N-terminal domain"/>
    <property type="match status" value="1"/>
</dbReference>
<evidence type="ECO:0000256" key="7">
    <source>
        <dbReference type="ARBA" id="ARBA00023054"/>
    </source>
</evidence>
<evidence type="ECO:0000256" key="13">
    <source>
        <dbReference type="RuleBase" id="RU362034"/>
    </source>
</evidence>
<dbReference type="KEGG" id="nar:Saro_2824"/>
<dbReference type="PROSITE" id="PS00870">
    <property type="entry name" value="CLPAB_1"/>
    <property type="match status" value="1"/>
</dbReference>
<evidence type="ECO:0000256" key="1">
    <source>
        <dbReference type="ARBA" id="ARBA00004496"/>
    </source>
</evidence>
<feature type="coiled-coil region" evidence="13">
    <location>
        <begin position="437"/>
        <end position="495"/>
    </location>
</feature>
<evidence type="ECO:0000259" key="14">
    <source>
        <dbReference type="PROSITE" id="PS51903"/>
    </source>
</evidence>
<dbReference type="GO" id="GO:0016887">
    <property type="term" value="F:ATP hydrolysis activity"/>
    <property type="evidence" value="ECO:0007669"/>
    <property type="project" value="InterPro"/>
</dbReference>
<dbReference type="Gene3D" id="3.40.50.300">
    <property type="entry name" value="P-loop containing nucleotide triphosphate hydrolases"/>
    <property type="match status" value="3"/>
</dbReference>
<dbReference type="GO" id="GO:0005737">
    <property type="term" value="C:cytoplasm"/>
    <property type="evidence" value="ECO:0007669"/>
    <property type="project" value="UniProtKB-SubCell"/>
</dbReference>
<dbReference type="RefSeq" id="WP_011446464.1">
    <property type="nucleotide sequence ID" value="NC_007794.1"/>
</dbReference>
<sequence length="859" mass="94026">MNLEKFTDRAKGFLQAAQTVAIRMNHQRITPDHILKALLEDSEGMASGLIQRAGGNAALAQTEVDKALAKIPAVSGSGAQATPGLDNDAVRVLDSAEQIAAKSNDSFVTVERMLVALTLATTTSAGQALKAANVTAQALEAAITQLRGGRTADSASAENAYDAMKKYARDLTEAAREGKLDPVIGRDEEIRRTVQILARRTKNNPALIGEPGVGKTAIAEGLALRIANGDVPDSLKDRRLMALDMGSLIAGAKYRGEFEERLKAVLDEVKGAEGEIILFIDEMHTLIGAGKSEGAMDAGNLLKPALARGELHCIGATTLDEYQKYVEKDPALQRRFQPVFVGEPTVEDTISILRGIKDKYELHHGVRIADNAIVAAATLSNRYISDRFLPDKAIDLMDEAASRIRMEVESKPEEIEKLDRRIIQMKIEEMALAKETDQASKDRLATLREELANQEQQSAELTTRWQNERDKIAAEGKVKEALDAARSELEVAQRNGDLAKAGELAYGRIPELERQLAEAQGVSQNAMLREEVTAEDIAAVVSKWTGVPVDRMMEGEREKLLHMEEALGKRVIGQKDAVLAVSKAVRRARAGLQDPNRPLGSFLFLGPTGVGKTELTKALAGFLFDDDNAMVRIDMSEFMEKHSVSRLIGAPPGYVGYDEGGVLTEAIRRRPYQVVLFDEVEKAHSDVFNVLLQVLDDGRLTDGQGRVVDFTNTLIILTSNLGSQYLANLEEGQDVQSVEPQVMDVVRAHFRPEFLNRLDEIILFHRLGHEHMAPIVDIQVGRVANLLKDRKIVLDLTDAAKRWLGRVGYDPVYGARPLKRAVQRYLQDPLAEKLLGGEVPDGSTVRIDEGDGALSFVIA</sequence>
<dbReference type="CDD" id="cd19499">
    <property type="entry name" value="RecA-like_ClpB_Hsp104-like"/>
    <property type="match status" value="1"/>
</dbReference>
<dbReference type="InterPro" id="IPR050130">
    <property type="entry name" value="ClpA_ClpB"/>
</dbReference>
<dbReference type="Pfam" id="PF10431">
    <property type="entry name" value="ClpB_D2-small"/>
    <property type="match status" value="1"/>
</dbReference>
<dbReference type="CDD" id="cd00009">
    <property type="entry name" value="AAA"/>
    <property type="match status" value="1"/>
</dbReference>